<evidence type="ECO:0000313" key="7">
    <source>
        <dbReference type="EMBL" id="KEZ53938.1"/>
    </source>
</evidence>
<comment type="caution">
    <text evidence="7">The sequence shown here is derived from an EMBL/GenBank/DDBJ whole genome shotgun (WGS) entry which is preliminary data.</text>
</comment>
<dbReference type="GO" id="GO:0019646">
    <property type="term" value="P:aerobic electron transport chain"/>
    <property type="evidence" value="ECO:0007669"/>
    <property type="project" value="TreeGrafter"/>
</dbReference>
<dbReference type="Gene3D" id="3.50.50.100">
    <property type="match status" value="1"/>
</dbReference>
<dbReference type="PANTHER" id="PTHR42913">
    <property type="entry name" value="APOPTOSIS-INDUCING FACTOR 1"/>
    <property type="match status" value="1"/>
</dbReference>
<keyword evidence="3" id="KW-0285">Flavoprotein</keyword>
<dbReference type="EMBL" id="JNVC02000001">
    <property type="protein sequence ID" value="KEZ53938.1"/>
    <property type="molecule type" value="Genomic_DNA"/>
</dbReference>
<dbReference type="OrthoDB" id="9772934at2"/>
<gene>
    <name evidence="7" type="ORF">GS18_0203100</name>
</gene>
<protein>
    <recommendedName>
        <fullName evidence="6">FAD/NAD(P)-binding domain-containing protein</fullName>
    </recommendedName>
</protein>
<evidence type="ECO:0000256" key="3">
    <source>
        <dbReference type="ARBA" id="ARBA00022630"/>
    </source>
</evidence>
<dbReference type="Pfam" id="PF07992">
    <property type="entry name" value="Pyr_redox_2"/>
    <property type="match status" value="1"/>
</dbReference>
<evidence type="ECO:0000313" key="8">
    <source>
        <dbReference type="Proteomes" id="UP000028549"/>
    </source>
</evidence>
<dbReference type="RefSeq" id="WP_029281661.1">
    <property type="nucleotide sequence ID" value="NZ_JNVC02000001.1"/>
</dbReference>
<comment type="cofactor">
    <cofactor evidence="1">
        <name>FAD</name>
        <dbReference type="ChEBI" id="CHEBI:57692"/>
    </cofactor>
</comment>
<dbReference type="InterPro" id="IPR051169">
    <property type="entry name" value="NADH-Q_oxidoreductase"/>
</dbReference>
<dbReference type="STRING" id="246786.GS18_0203100"/>
<dbReference type="AlphaFoldDB" id="A0A084H2X6"/>
<feature type="domain" description="FAD/NAD(P)-binding" evidence="6">
    <location>
        <begin position="3"/>
        <end position="285"/>
    </location>
</feature>
<reference evidence="7 8" key="1">
    <citation type="journal article" date="2005" name="Int. J. Syst. Evol. Microbiol.">
        <title>Bacillus cibi sp. nov., isolated from jeotgal, a traditional Korean fermented seafood.</title>
        <authorList>
            <person name="Yoon J.H."/>
            <person name="Lee C.H."/>
            <person name="Oh T.K."/>
        </authorList>
    </citation>
    <scope>NUCLEOTIDE SEQUENCE [LARGE SCALE GENOMIC DNA]</scope>
    <source>
        <strain evidence="7 8">DSM 16189</strain>
    </source>
</reference>
<dbReference type="Proteomes" id="UP000028549">
    <property type="component" value="Unassembled WGS sequence"/>
</dbReference>
<proteinExistence type="inferred from homology"/>
<keyword evidence="8" id="KW-1185">Reference proteome</keyword>
<dbReference type="GO" id="GO:0003955">
    <property type="term" value="F:NAD(P)H dehydrogenase (quinone) activity"/>
    <property type="evidence" value="ECO:0007669"/>
    <property type="project" value="TreeGrafter"/>
</dbReference>
<comment type="similarity">
    <text evidence="2">Belongs to the NADH dehydrogenase family.</text>
</comment>
<evidence type="ECO:0000256" key="5">
    <source>
        <dbReference type="ARBA" id="ARBA00023002"/>
    </source>
</evidence>
<sequence length="358" mass="39715">MKHLVLLGGGHVHASFLQRAKSEKWNCRITCVSPSEYQFYSGMFSGFSEGLYEEADLTFSIEALCRRAGAEFLKAEAVRIDPLKKEVLLQTGGKLAFDLLSLNLGSESHSPFPGHPAVRSIKPAYTFPEKMRKFREADSPVIIGAGIAGLELALSVSAYRRKNGFLSNVTILSNSGIAPSAAENISKGLTRLLEENNIPLFLHQSAVSAKLQSIHTETSRIPFDSALILTGPAPHPMLKESGIACDENGFMLVSKTLQSVQFPYIFGAGDCVSFEEYPGLAKNGVYAVRQAPVLFKNIKRFQLGQKLKPFKPKKRYLSILSAGNKKGVLLYGTYSLYGSFPWKIKHWIDRRYMQKMKR</sequence>
<dbReference type="InterPro" id="IPR023753">
    <property type="entry name" value="FAD/NAD-binding_dom"/>
</dbReference>
<accession>A0A084H2X6</accession>
<evidence type="ECO:0000256" key="1">
    <source>
        <dbReference type="ARBA" id="ARBA00001974"/>
    </source>
</evidence>
<keyword evidence="5" id="KW-0560">Oxidoreductase</keyword>
<evidence type="ECO:0000256" key="4">
    <source>
        <dbReference type="ARBA" id="ARBA00022827"/>
    </source>
</evidence>
<dbReference type="InterPro" id="IPR036188">
    <property type="entry name" value="FAD/NAD-bd_sf"/>
</dbReference>
<evidence type="ECO:0000256" key="2">
    <source>
        <dbReference type="ARBA" id="ARBA00005272"/>
    </source>
</evidence>
<organism evidence="7 8">
    <name type="scientific">Metabacillus indicus</name>
    <name type="common">Bacillus indicus</name>
    <dbReference type="NCBI Taxonomy" id="246786"/>
    <lineage>
        <taxon>Bacteria</taxon>
        <taxon>Bacillati</taxon>
        <taxon>Bacillota</taxon>
        <taxon>Bacilli</taxon>
        <taxon>Bacillales</taxon>
        <taxon>Bacillaceae</taxon>
        <taxon>Metabacillus</taxon>
    </lineage>
</organism>
<dbReference type="PANTHER" id="PTHR42913:SF9">
    <property type="entry name" value="SLR1591 PROTEIN"/>
    <property type="match status" value="1"/>
</dbReference>
<dbReference type="SUPFAM" id="SSF51905">
    <property type="entry name" value="FAD/NAD(P)-binding domain"/>
    <property type="match status" value="2"/>
</dbReference>
<name>A0A084H2X6_METID</name>
<keyword evidence="4" id="KW-0274">FAD</keyword>
<evidence type="ECO:0000259" key="6">
    <source>
        <dbReference type="Pfam" id="PF07992"/>
    </source>
</evidence>